<feature type="non-terminal residue" evidence="2">
    <location>
        <position position="125"/>
    </location>
</feature>
<accession>A0A0G0UCD4</accession>
<dbReference type="Pfam" id="PF00535">
    <property type="entry name" value="Glycos_transf_2"/>
    <property type="match status" value="1"/>
</dbReference>
<dbReference type="PANTHER" id="PTHR48090:SF7">
    <property type="entry name" value="RFBJ PROTEIN"/>
    <property type="match status" value="1"/>
</dbReference>
<dbReference type="PANTHER" id="PTHR48090">
    <property type="entry name" value="UNDECAPRENYL-PHOSPHATE 4-DEOXY-4-FORMAMIDO-L-ARABINOSE TRANSFERASE-RELATED"/>
    <property type="match status" value="1"/>
</dbReference>
<feature type="domain" description="Glycosyltransferase 2-like" evidence="1">
    <location>
        <begin position="3"/>
        <end position="121"/>
    </location>
</feature>
<evidence type="ECO:0000313" key="2">
    <source>
        <dbReference type="EMBL" id="KKR86603.1"/>
    </source>
</evidence>
<comment type="caution">
    <text evidence="2">The sequence shown here is derived from an EMBL/GenBank/DDBJ whole genome shotgun (WGS) entry which is preliminary data.</text>
</comment>
<reference evidence="2 3" key="1">
    <citation type="journal article" date="2015" name="Nature">
        <title>rRNA introns, odd ribosomes, and small enigmatic genomes across a large radiation of phyla.</title>
        <authorList>
            <person name="Brown C.T."/>
            <person name="Hug L.A."/>
            <person name="Thomas B.C."/>
            <person name="Sharon I."/>
            <person name="Castelle C.J."/>
            <person name="Singh A."/>
            <person name="Wilkins M.J."/>
            <person name="Williams K.H."/>
            <person name="Banfield J.F."/>
        </authorList>
    </citation>
    <scope>NUCLEOTIDE SEQUENCE [LARGE SCALE GENOMIC DNA]</scope>
</reference>
<dbReference type="InterPro" id="IPR029044">
    <property type="entry name" value="Nucleotide-diphossugar_trans"/>
</dbReference>
<dbReference type="AlphaFoldDB" id="A0A0G0UCD4"/>
<organism evidence="2 3">
    <name type="scientific">Candidatus Curtissbacteria bacterium GW2011_GWA1_41_11</name>
    <dbReference type="NCBI Taxonomy" id="1618409"/>
    <lineage>
        <taxon>Bacteria</taxon>
        <taxon>Candidatus Curtissiibacteriota</taxon>
    </lineage>
</organism>
<protein>
    <submittedName>
        <fullName evidence="2">Dolichol monophosphate mannose synthase</fullName>
    </submittedName>
</protein>
<dbReference type="Gene3D" id="3.90.550.10">
    <property type="entry name" value="Spore Coat Polysaccharide Biosynthesis Protein SpsA, Chain A"/>
    <property type="match status" value="1"/>
</dbReference>
<gene>
    <name evidence="2" type="ORF">UU34_C0012G0001</name>
</gene>
<dbReference type="InterPro" id="IPR001173">
    <property type="entry name" value="Glyco_trans_2-like"/>
</dbReference>
<dbReference type="Proteomes" id="UP000034854">
    <property type="component" value="Unassembled WGS sequence"/>
</dbReference>
<proteinExistence type="predicted"/>
<dbReference type="SUPFAM" id="SSF53448">
    <property type="entry name" value="Nucleotide-diphospho-sugar transferases"/>
    <property type="match status" value="1"/>
</dbReference>
<dbReference type="InterPro" id="IPR050256">
    <property type="entry name" value="Glycosyltransferase_2"/>
</dbReference>
<name>A0A0G0UCD4_9BACT</name>
<evidence type="ECO:0000313" key="3">
    <source>
        <dbReference type="Proteomes" id="UP000034854"/>
    </source>
</evidence>
<dbReference type="EMBL" id="LCAG01000012">
    <property type="protein sequence ID" value="KKR86603.1"/>
    <property type="molecule type" value="Genomic_DNA"/>
</dbReference>
<sequence>MISIVVPTFNEKENIHELLSRISLSLGGKNIPYEVVVIDDYSTDGTWELLQQEQGNFPLKIYRKLGKKGKAYSLIEGFSQASGDVLAMIDADLQYPPEAIGQMAEALGDCDIVIANRSKYKTPAA</sequence>
<evidence type="ECO:0000259" key="1">
    <source>
        <dbReference type="Pfam" id="PF00535"/>
    </source>
</evidence>
<dbReference type="CDD" id="cd04179">
    <property type="entry name" value="DPM_DPG-synthase_like"/>
    <property type="match status" value="1"/>
</dbReference>